<dbReference type="EMBL" id="SNXZ01000002">
    <property type="protein sequence ID" value="TDQ01404.1"/>
    <property type="molecule type" value="Genomic_DNA"/>
</dbReference>
<evidence type="ECO:0000313" key="2">
    <source>
        <dbReference type="EMBL" id="TDQ01404.1"/>
    </source>
</evidence>
<proteinExistence type="predicted"/>
<gene>
    <name evidence="2" type="ORF">EV186_1021272</name>
</gene>
<keyword evidence="1" id="KW-0812">Transmembrane</keyword>
<accession>A0A4R6SHW6</accession>
<keyword evidence="3" id="KW-1185">Reference proteome</keyword>
<dbReference type="AlphaFoldDB" id="A0A4R6SHW6"/>
<evidence type="ECO:0000256" key="1">
    <source>
        <dbReference type="SAM" id="Phobius"/>
    </source>
</evidence>
<feature type="transmembrane region" description="Helical" evidence="1">
    <location>
        <begin position="122"/>
        <end position="146"/>
    </location>
</feature>
<keyword evidence="1" id="KW-0472">Membrane</keyword>
<feature type="transmembrane region" description="Helical" evidence="1">
    <location>
        <begin position="158"/>
        <end position="178"/>
    </location>
</feature>
<keyword evidence="1" id="KW-1133">Transmembrane helix</keyword>
<evidence type="ECO:0008006" key="4">
    <source>
        <dbReference type="Google" id="ProtNLM"/>
    </source>
</evidence>
<comment type="caution">
    <text evidence="2">The sequence shown here is derived from an EMBL/GenBank/DDBJ whole genome shotgun (WGS) entry which is preliminary data.</text>
</comment>
<name>A0A4R6SHW6_LABRH</name>
<organism evidence="2 3">
    <name type="scientific">Labedaea rhizosphaerae</name>
    <dbReference type="NCBI Taxonomy" id="598644"/>
    <lineage>
        <taxon>Bacteria</taxon>
        <taxon>Bacillati</taxon>
        <taxon>Actinomycetota</taxon>
        <taxon>Actinomycetes</taxon>
        <taxon>Pseudonocardiales</taxon>
        <taxon>Pseudonocardiaceae</taxon>
        <taxon>Labedaea</taxon>
    </lineage>
</organism>
<dbReference type="Proteomes" id="UP000295444">
    <property type="component" value="Unassembled WGS sequence"/>
</dbReference>
<evidence type="ECO:0000313" key="3">
    <source>
        <dbReference type="Proteomes" id="UP000295444"/>
    </source>
</evidence>
<feature type="transmembrane region" description="Helical" evidence="1">
    <location>
        <begin position="20"/>
        <end position="37"/>
    </location>
</feature>
<reference evidence="2 3" key="1">
    <citation type="submission" date="2019-03" db="EMBL/GenBank/DDBJ databases">
        <title>Genomic Encyclopedia of Type Strains, Phase IV (KMG-IV): sequencing the most valuable type-strain genomes for metagenomic binning, comparative biology and taxonomic classification.</title>
        <authorList>
            <person name="Goeker M."/>
        </authorList>
    </citation>
    <scope>NUCLEOTIDE SEQUENCE [LARGE SCALE GENOMIC DNA]</scope>
    <source>
        <strain evidence="2 3">DSM 45361</strain>
    </source>
</reference>
<sequence length="186" mass="19432">MPGFRLPRPDGATAAQRRKWGALAAVLVAGAIVLLAFNAGRVARSAGIAGAAGTATVTECHQYGGPKHRKFECHGDFRGEDGLVRRGVVLEDTYEHEVGRSFPVRYDGDTAVSIEDIATAELAPMLCALAVPLLGLAAMLGVIAIGGRPDVVVKVYRYAGFVFLGGMALVIASLLVLMGSPMSPNL</sequence>
<protein>
    <recommendedName>
        <fullName evidence="4">DUF3592 domain-containing protein</fullName>
    </recommendedName>
</protein>